<evidence type="ECO:0000256" key="1">
    <source>
        <dbReference type="SAM" id="Phobius"/>
    </source>
</evidence>
<comment type="caution">
    <text evidence="2">The sequence shown here is derived from an EMBL/GenBank/DDBJ whole genome shotgun (WGS) entry which is preliminary data.</text>
</comment>
<reference evidence="2 3" key="1">
    <citation type="submission" date="2020-07" db="EMBL/GenBank/DDBJ databases">
        <title>Endozoicomonas sp. nov., isolated from sediment.</title>
        <authorList>
            <person name="Gu T."/>
        </authorList>
    </citation>
    <scope>NUCLEOTIDE SEQUENCE [LARGE SCALE GENOMIC DNA]</scope>
    <source>
        <strain evidence="2 3">SM1973</strain>
    </source>
</reference>
<keyword evidence="1" id="KW-0472">Membrane</keyword>
<accession>A0A853IKQ1</accession>
<feature type="transmembrane region" description="Helical" evidence="1">
    <location>
        <begin position="12"/>
        <end position="31"/>
    </location>
</feature>
<dbReference type="AlphaFoldDB" id="A0A853IKQ1"/>
<name>A0A853IKQ1_9GAMM</name>
<evidence type="ECO:0000313" key="2">
    <source>
        <dbReference type="EMBL" id="NYZ69655.1"/>
    </source>
</evidence>
<keyword evidence="1" id="KW-0812">Transmembrane</keyword>
<evidence type="ECO:0000313" key="3">
    <source>
        <dbReference type="Proteomes" id="UP000569732"/>
    </source>
</evidence>
<gene>
    <name evidence="2" type="ORF">H0A36_26940</name>
</gene>
<dbReference type="EMBL" id="JACCKB010000116">
    <property type="protein sequence ID" value="NYZ69655.1"/>
    <property type="molecule type" value="Genomic_DNA"/>
</dbReference>
<dbReference type="Proteomes" id="UP000569732">
    <property type="component" value="Unassembled WGS sequence"/>
</dbReference>
<keyword evidence="1" id="KW-1133">Transmembrane helix</keyword>
<dbReference type="RefSeq" id="WP_180571635.1">
    <property type="nucleotide sequence ID" value="NZ_JACCKB010000116.1"/>
</dbReference>
<organism evidence="2 3">
    <name type="scientific">Spartinivicinus marinus</name>
    <dbReference type="NCBI Taxonomy" id="2994442"/>
    <lineage>
        <taxon>Bacteria</taxon>
        <taxon>Pseudomonadati</taxon>
        <taxon>Pseudomonadota</taxon>
        <taxon>Gammaproteobacteria</taxon>
        <taxon>Oceanospirillales</taxon>
        <taxon>Zooshikellaceae</taxon>
        <taxon>Spartinivicinus</taxon>
    </lineage>
</organism>
<feature type="transmembrane region" description="Helical" evidence="1">
    <location>
        <begin position="51"/>
        <end position="77"/>
    </location>
</feature>
<protein>
    <submittedName>
        <fullName evidence="2">Uncharacterized protein</fullName>
    </submittedName>
</protein>
<proteinExistence type="predicted"/>
<sequence length="83" mass="9274">MSKVFGKAEKIIMALIWAIPGAFIGALVRLFSYPTTFESVSSLLWQYVPWMLGFSILLGAFGFLFPRISALILEFLLSIEIGK</sequence>
<keyword evidence="3" id="KW-1185">Reference proteome</keyword>